<dbReference type="HOGENOM" id="CLU_718223_0_0_1"/>
<evidence type="ECO:0000259" key="3">
    <source>
        <dbReference type="Pfam" id="PF21886"/>
    </source>
</evidence>
<dbReference type="CDD" id="cd20555">
    <property type="entry name" value="CYCLIN_BRF2"/>
    <property type="match status" value="1"/>
</dbReference>
<keyword evidence="5" id="KW-1185">Reference proteome</keyword>
<keyword evidence="1" id="KW-0479">Metal-binding</keyword>
<dbReference type="OrthoDB" id="2121711at2759"/>
<feature type="domain" description="BRF2-like C-terminal" evidence="3">
    <location>
        <begin position="185"/>
        <end position="291"/>
    </location>
</feature>
<accession>V3ZZ99</accession>
<dbReference type="KEGG" id="lgi:LOTGIDRAFT_165994"/>
<dbReference type="GO" id="GO:0008270">
    <property type="term" value="F:zinc ion binding"/>
    <property type="evidence" value="ECO:0007669"/>
    <property type="project" value="UniProtKB-KW"/>
</dbReference>
<dbReference type="InterPro" id="IPR036915">
    <property type="entry name" value="Cyclin-like_sf"/>
</dbReference>
<evidence type="ECO:0000313" key="5">
    <source>
        <dbReference type="Proteomes" id="UP000030746"/>
    </source>
</evidence>
<gene>
    <name evidence="4" type="ORF">LOTGIDRAFT_165994</name>
</gene>
<dbReference type="EMBL" id="KB202793">
    <property type="protein sequence ID" value="ESO87975.1"/>
    <property type="molecule type" value="Genomic_DNA"/>
</dbReference>
<evidence type="ECO:0000256" key="1">
    <source>
        <dbReference type="ARBA" id="ARBA00022771"/>
    </source>
</evidence>
<dbReference type="SUPFAM" id="SSF47954">
    <property type="entry name" value="Cyclin-like"/>
    <property type="match status" value="1"/>
</dbReference>
<dbReference type="Proteomes" id="UP000030746">
    <property type="component" value="Unassembled WGS sequence"/>
</dbReference>
<evidence type="ECO:0000313" key="4">
    <source>
        <dbReference type="EMBL" id="ESO87975.1"/>
    </source>
</evidence>
<dbReference type="OMA" id="IPESEMH"/>
<reference evidence="4 5" key="1">
    <citation type="journal article" date="2013" name="Nature">
        <title>Insights into bilaterian evolution from three spiralian genomes.</title>
        <authorList>
            <person name="Simakov O."/>
            <person name="Marletaz F."/>
            <person name="Cho S.J."/>
            <person name="Edsinger-Gonzales E."/>
            <person name="Havlak P."/>
            <person name="Hellsten U."/>
            <person name="Kuo D.H."/>
            <person name="Larsson T."/>
            <person name="Lv J."/>
            <person name="Arendt D."/>
            <person name="Savage R."/>
            <person name="Osoegawa K."/>
            <person name="de Jong P."/>
            <person name="Grimwood J."/>
            <person name="Chapman J.A."/>
            <person name="Shapiro H."/>
            <person name="Aerts A."/>
            <person name="Otillar R.P."/>
            <person name="Terry A.Y."/>
            <person name="Boore J.L."/>
            <person name="Grigoriev I.V."/>
            <person name="Lindberg D.R."/>
            <person name="Seaver E.C."/>
            <person name="Weisblat D.A."/>
            <person name="Putnam N.H."/>
            <person name="Rokhsar D.S."/>
        </authorList>
    </citation>
    <scope>NUCLEOTIDE SEQUENCE [LARGE SCALE GENOMIC DNA]</scope>
</reference>
<dbReference type="Gene3D" id="1.10.472.10">
    <property type="entry name" value="Cyclin-like"/>
    <property type="match status" value="1"/>
</dbReference>
<sequence>MASGSNKYCTECGLQTLIEENGQAVCAECGAITDTVQLVAGGTEHFNFVVTEQVMSRKEKYAKESESLHQGRMKTGELCDKLHLDCGMKEAATQKYVQLFKHNDFRTILKVFKMALVSVCVYIEARQNNIPILMYDVTSILGFEEKKKFQKVLHKAKAILGLEVQSLSYVESVFALLRKTSFPEELFKQVVDMCKVLDQYWIKRSIGLTNTIYPSAYFVWLGSSKCPDKGLKYSQFCLNFKLSRSQVGDKCSKESKTFLIKLAKEIPWIGDIKKLNRKTVFYYLSDIIRYQATLMNKSRVVSKRVPPSKRKTFEESPDEIEKKDLQIRNENPNLHDIELDEEEFHEEMYDFFKTPEEIDSLTKLKSLVSDEDLTVCELKRKKVST</sequence>
<keyword evidence="2" id="KW-0862">Zinc</keyword>
<dbReference type="RefSeq" id="XP_009061290.1">
    <property type="nucleotide sequence ID" value="XM_009063042.1"/>
</dbReference>
<dbReference type="Pfam" id="PF21886">
    <property type="entry name" value="BRF2-like_C_cyclin_rpt"/>
    <property type="match status" value="1"/>
</dbReference>
<dbReference type="InterPro" id="IPR054078">
    <property type="entry name" value="BRF2-like_C"/>
</dbReference>
<organism evidence="4 5">
    <name type="scientific">Lottia gigantea</name>
    <name type="common">Giant owl limpet</name>
    <dbReference type="NCBI Taxonomy" id="225164"/>
    <lineage>
        <taxon>Eukaryota</taxon>
        <taxon>Metazoa</taxon>
        <taxon>Spiralia</taxon>
        <taxon>Lophotrochozoa</taxon>
        <taxon>Mollusca</taxon>
        <taxon>Gastropoda</taxon>
        <taxon>Patellogastropoda</taxon>
        <taxon>Lottioidea</taxon>
        <taxon>Lottiidae</taxon>
        <taxon>Lottia</taxon>
    </lineage>
</organism>
<protein>
    <recommendedName>
        <fullName evidence="3">BRF2-like C-terminal domain-containing protein</fullName>
    </recommendedName>
</protein>
<dbReference type="CTD" id="20240231"/>
<keyword evidence="1" id="KW-0863">Zinc-finger</keyword>
<evidence type="ECO:0000256" key="2">
    <source>
        <dbReference type="ARBA" id="ARBA00022833"/>
    </source>
</evidence>
<dbReference type="AlphaFoldDB" id="V3ZZ99"/>
<dbReference type="STRING" id="225164.V3ZZ99"/>
<name>V3ZZ99_LOTGI</name>
<proteinExistence type="predicted"/>
<dbReference type="GeneID" id="20240231"/>